<dbReference type="Pfam" id="PF03462">
    <property type="entry name" value="PCRF"/>
    <property type="match status" value="1"/>
</dbReference>
<keyword evidence="4" id="KW-1185">Reference proteome</keyword>
<sequence>MSWANQRTVFDLRYLTVRIHNLNQLIAKTDFWENIATAHQTSEKIKYFISKRQEEYQRSLSILQDIEAALELLESSVDEQLLQEVQINLTQLQQEIETAQIRKLLSNPYNSRGALLTITTEIGDIEAQNWASMLFRMYYLWGLSHLHQVCALDINDKEKGNISYALEITGRYAYG</sequence>
<evidence type="ECO:0000313" key="3">
    <source>
        <dbReference type="EMBL" id="MBD2613594.1"/>
    </source>
</evidence>
<feature type="domain" description="Peptide chain release factor" evidence="2">
    <location>
        <begin position="71"/>
        <end position="175"/>
    </location>
</feature>
<feature type="coiled-coil region" evidence="1">
    <location>
        <begin position="63"/>
        <end position="102"/>
    </location>
</feature>
<organism evidence="3 4">
    <name type="scientific">Nostoc punctiforme FACHB-252</name>
    <dbReference type="NCBI Taxonomy" id="1357509"/>
    <lineage>
        <taxon>Bacteria</taxon>
        <taxon>Bacillati</taxon>
        <taxon>Cyanobacteriota</taxon>
        <taxon>Cyanophyceae</taxon>
        <taxon>Nostocales</taxon>
        <taxon>Nostocaceae</taxon>
        <taxon>Nostoc</taxon>
    </lineage>
</organism>
<dbReference type="InterPro" id="IPR005139">
    <property type="entry name" value="PCRF"/>
</dbReference>
<dbReference type="PANTHER" id="PTHR43116:SF3">
    <property type="entry name" value="CLASS I PEPTIDE CHAIN RELEASE FACTOR"/>
    <property type="match status" value="1"/>
</dbReference>
<dbReference type="Gene3D" id="3.30.70.1660">
    <property type="match status" value="1"/>
</dbReference>
<dbReference type="EMBL" id="JACJTC010000014">
    <property type="protein sequence ID" value="MBD2613594.1"/>
    <property type="molecule type" value="Genomic_DNA"/>
</dbReference>
<dbReference type="InterPro" id="IPR045853">
    <property type="entry name" value="Pep_chain_release_fac_I_sf"/>
</dbReference>
<dbReference type="PANTHER" id="PTHR43116">
    <property type="entry name" value="PEPTIDE CHAIN RELEASE FACTOR 2"/>
    <property type="match status" value="1"/>
</dbReference>
<dbReference type="RefSeq" id="WP_190950868.1">
    <property type="nucleotide sequence ID" value="NZ_JACJTC010000014.1"/>
</dbReference>
<dbReference type="Proteomes" id="UP000606396">
    <property type="component" value="Unassembled WGS sequence"/>
</dbReference>
<gene>
    <name evidence="3" type="ORF">H6G94_20325</name>
</gene>
<dbReference type="SUPFAM" id="SSF75620">
    <property type="entry name" value="Release factor"/>
    <property type="match status" value="1"/>
</dbReference>
<evidence type="ECO:0000259" key="2">
    <source>
        <dbReference type="SMART" id="SM00937"/>
    </source>
</evidence>
<keyword evidence="1" id="KW-0175">Coiled coil</keyword>
<evidence type="ECO:0000256" key="1">
    <source>
        <dbReference type="SAM" id="Coils"/>
    </source>
</evidence>
<dbReference type="SMART" id="SM00937">
    <property type="entry name" value="PCRF"/>
    <property type="match status" value="1"/>
</dbReference>
<accession>A0ABR8HCW6</accession>
<evidence type="ECO:0000313" key="4">
    <source>
        <dbReference type="Proteomes" id="UP000606396"/>
    </source>
</evidence>
<reference evidence="3 4" key="1">
    <citation type="journal article" date="2020" name="ISME J.">
        <title>Comparative genomics reveals insights into cyanobacterial evolution and habitat adaptation.</title>
        <authorList>
            <person name="Chen M.Y."/>
            <person name="Teng W.K."/>
            <person name="Zhao L."/>
            <person name="Hu C.X."/>
            <person name="Zhou Y.K."/>
            <person name="Han B.P."/>
            <person name="Song L.R."/>
            <person name="Shu W.S."/>
        </authorList>
    </citation>
    <scope>NUCLEOTIDE SEQUENCE [LARGE SCALE GENOMIC DNA]</scope>
    <source>
        <strain evidence="3 4">FACHB-252</strain>
    </source>
</reference>
<proteinExistence type="predicted"/>
<dbReference type="Gene3D" id="1.20.58.410">
    <property type="entry name" value="Release factor"/>
    <property type="match status" value="1"/>
</dbReference>
<name>A0ABR8HCW6_NOSPU</name>
<comment type="caution">
    <text evidence="3">The sequence shown here is derived from an EMBL/GenBank/DDBJ whole genome shotgun (WGS) entry which is preliminary data.</text>
</comment>
<protein>
    <submittedName>
        <fullName evidence="3">PCRF domain-containing protein</fullName>
    </submittedName>
</protein>